<dbReference type="AlphaFoldDB" id="A0A084Y246"/>
<name>A0A084Y246_9PROT</name>
<dbReference type="STRING" id="1457154.CAPSK01_001645"/>
<dbReference type="GO" id="GO:0004674">
    <property type="term" value="F:protein serine/threonine kinase activity"/>
    <property type="evidence" value="ECO:0007669"/>
    <property type="project" value="UniProtKB-EC"/>
</dbReference>
<dbReference type="Pfam" id="PF03781">
    <property type="entry name" value="FGE-sulfatase"/>
    <property type="match status" value="1"/>
</dbReference>
<gene>
    <name evidence="2" type="primary">pkn1_13</name>
    <name evidence="2" type="ORF">CAPSK01_001645</name>
</gene>
<comment type="caution">
    <text evidence="2">The sequence shown here is derived from an EMBL/GenBank/DDBJ whole genome shotgun (WGS) entry which is preliminary data.</text>
</comment>
<dbReference type="InterPro" id="IPR005532">
    <property type="entry name" value="SUMF_dom"/>
</dbReference>
<evidence type="ECO:0000313" key="3">
    <source>
        <dbReference type="Proteomes" id="UP000019812"/>
    </source>
</evidence>
<evidence type="ECO:0000259" key="1">
    <source>
        <dbReference type="Pfam" id="PF03781"/>
    </source>
</evidence>
<proteinExistence type="predicted"/>
<dbReference type="EMBL" id="JDSS02000019">
    <property type="protein sequence ID" value="KFB68790.1"/>
    <property type="molecule type" value="Genomic_DNA"/>
</dbReference>
<organism evidence="2 3">
    <name type="scientific">Candidatus Accumulibacter vicinus</name>
    <dbReference type="NCBI Taxonomy" id="2954382"/>
    <lineage>
        <taxon>Bacteria</taxon>
        <taxon>Pseudomonadati</taxon>
        <taxon>Pseudomonadota</taxon>
        <taxon>Betaproteobacteria</taxon>
        <taxon>Candidatus Accumulibacter</taxon>
    </lineage>
</organism>
<keyword evidence="2" id="KW-0808">Transferase</keyword>
<dbReference type="PANTHER" id="PTHR23150">
    <property type="entry name" value="SULFATASE MODIFYING FACTOR 1, 2"/>
    <property type="match status" value="1"/>
</dbReference>
<dbReference type="EC" id="2.7.11.1" evidence="2"/>
<dbReference type="GO" id="GO:0120147">
    <property type="term" value="F:formylglycine-generating oxidase activity"/>
    <property type="evidence" value="ECO:0007669"/>
    <property type="project" value="TreeGrafter"/>
</dbReference>
<accession>A0A084Y246</accession>
<protein>
    <submittedName>
        <fullName evidence="2">Serine/threonine-protein kinase pkn1</fullName>
        <ecNumber evidence="2">2.7.11.1</ecNumber>
    </submittedName>
</protein>
<feature type="domain" description="Sulfatase-modifying factor enzyme-like" evidence="1">
    <location>
        <begin position="87"/>
        <end position="304"/>
    </location>
</feature>
<reference evidence="2 3" key="1">
    <citation type="submission" date="2014-07" db="EMBL/GenBank/DDBJ databases">
        <title>Expanding our view of genomic diversity in Candidatus Accumulibacter clades.</title>
        <authorList>
            <person name="Skennerton C.T."/>
            <person name="Barr J.J."/>
            <person name="Slater F.R."/>
            <person name="Bond P.L."/>
            <person name="Tyson G.W."/>
        </authorList>
    </citation>
    <scope>NUCLEOTIDE SEQUENCE [LARGE SCALE GENOMIC DNA]</scope>
    <source>
        <strain evidence="3">SK-01</strain>
    </source>
</reference>
<dbReference type="Gene3D" id="3.90.1580.10">
    <property type="entry name" value="paralog of FGE (formylglycine-generating enzyme)"/>
    <property type="match status" value="1"/>
</dbReference>
<dbReference type="InterPro" id="IPR016187">
    <property type="entry name" value="CTDL_fold"/>
</dbReference>
<dbReference type="PANTHER" id="PTHR23150:SF19">
    <property type="entry name" value="FORMYLGLYCINE-GENERATING ENZYME"/>
    <property type="match status" value="1"/>
</dbReference>
<dbReference type="InterPro" id="IPR051043">
    <property type="entry name" value="Sulfatase_Mod_Factor_Kinase"/>
</dbReference>
<evidence type="ECO:0000313" key="2">
    <source>
        <dbReference type="EMBL" id="KFB68790.1"/>
    </source>
</evidence>
<dbReference type="SUPFAM" id="SSF56436">
    <property type="entry name" value="C-type lectin-like"/>
    <property type="match status" value="1"/>
</dbReference>
<sequence>MGDAEALAKSRPTVRARAGDRLAQLGDPRFDAQRFFLPADDGLGFVRVAADPGFMIGTRPGDRGRVSRIAGYKLSDNEINDTLTPTSEFYIARYPVTVAQFRAFVEATGYAIGDRDALRDPDSRPVRWVSWHEALAWCRWLNEVLATSGVFAGHPIASLVREHAWRVALPSELEWEKAARGGLIGAVFPWGDLADPERANYGEAEINDSSAVGCFPANGFGLYDLAGNVWEWTRSLWGDGWEKPTFAYPYDANDPRREALDAADGILRVVRGGSWFDPRVFARCAYRSRDHPGGRNGYSGFRVVLRSSPVS</sequence>
<dbReference type="InterPro" id="IPR042095">
    <property type="entry name" value="SUMF_sf"/>
</dbReference>
<dbReference type="Proteomes" id="UP000019812">
    <property type="component" value="Unassembled WGS sequence"/>
</dbReference>
<keyword evidence="2" id="KW-0418">Kinase</keyword>